<dbReference type="InterPro" id="IPR036965">
    <property type="entry name" value="Terpene_synth_N_sf"/>
</dbReference>
<dbReference type="InterPro" id="IPR001906">
    <property type="entry name" value="Terpene_synth_N"/>
</dbReference>
<dbReference type="SUPFAM" id="SSF48576">
    <property type="entry name" value="Terpenoid synthases"/>
    <property type="match status" value="1"/>
</dbReference>
<reference evidence="2 3" key="1">
    <citation type="journal article" date="2021" name="BMC Genomics">
        <title>Datura genome reveals duplications of psychoactive alkaloid biosynthetic genes and high mutation rate following tissue culture.</title>
        <authorList>
            <person name="Rajewski A."/>
            <person name="Carter-House D."/>
            <person name="Stajich J."/>
            <person name="Litt A."/>
        </authorList>
    </citation>
    <scope>NUCLEOTIDE SEQUENCE [LARGE SCALE GENOMIC DNA]</scope>
    <source>
        <strain evidence="2">AR-01</strain>
    </source>
</reference>
<accession>A0ABS8SLB5</accession>
<proteinExistence type="predicted"/>
<evidence type="ECO:0000259" key="1">
    <source>
        <dbReference type="Pfam" id="PF01397"/>
    </source>
</evidence>
<dbReference type="SUPFAM" id="SSF48239">
    <property type="entry name" value="Terpenoid cyclases/Protein prenyltransferases"/>
    <property type="match status" value="1"/>
</dbReference>
<evidence type="ECO:0000313" key="2">
    <source>
        <dbReference type="EMBL" id="MCD7459559.1"/>
    </source>
</evidence>
<dbReference type="InterPro" id="IPR008949">
    <property type="entry name" value="Isoprenoid_synthase_dom_sf"/>
</dbReference>
<dbReference type="InterPro" id="IPR008930">
    <property type="entry name" value="Terpenoid_cyclase/PrenylTrfase"/>
</dbReference>
<evidence type="ECO:0000313" key="3">
    <source>
        <dbReference type="Proteomes" id="UP000823775"/>
    </source>
</evidence>
<feature type="domain" description="Terpene synthase N-terminal" evidence="1">
    <location>
        <begin position="41"/>
        <end position="105"/>
    </location>
</feature>
<sequence length="196" mass="22933">MASAAVVNIIEVEEEIVRPVANFSPSLRGRSFTMKIQTLRAKDRNDLCTPHFQFRLLVCNMVTTSLQKTEIFSKFLDDKGKFKESLASDILGLLNLYEASHMEYQMKIDRPHYMKIAYKALLDLYEDYENELSSDGRSHVVYHAKERNPKILEANVTLCRVIDDIATYEVEKSRDKLQRNRMLHERLWCINRRGND</sequence>
<gene>
    <name evidence="2" type="ORF">HAX54_041295</name>
</gene>
<name>A0ABS8SLB5_DATST</name>
<comment type="caution">
    <text evidence="2">The sequence shown here is derived from an EMBL/GenBank/DDBJ whole genome shotgun (WGS) entry which is preliminary data.</text>
</comment>
<dbReference type="Gene3D" id="1.50.10.130">
    <property type="entry name" value="Terpene synthase, N-terminal domain"/>
    <property type="match status" value="1"/>
</dbReference>
<keyword evidence="3" id="KW-1185">Reference proteome</keyword>
<dbReference type="Proteomes" id="UP000823775">
    <property type="component" value="Unassembled WGS sequence"/>
</dbReference>
<organism evidence="2 3">
    <name type="scientific">Datura stramonium</name>
    <name type="common">Jimsonweed</name>
    <name type="synonym">Common thornapple</name>
    <dbReference type="NCBI Taxonomy" id="4076"/>
    <lineage>
        <taxon>Eukaryota</taxon>
        <taxon>Viridiplantae</taxon>
        <taxon>Streptophyta</taxon>
        <taxon>Embryophyta</taxon>
        <taxon>Tracheophyta</taxon>
        <taxon>Spermatophyta</taxon>
        <taxon>Magnoliopsida</taxon>
        <taxon>eudicotyledons</taxon>
        <taxon>Gunneridae</taxon>
        <taxon>Pentapetalae</taxon>
        <taxon>asterids</taxon>
        <taxon>lamiids</taxon>
        <taxon>Solanales</taxon>
        <taxon>Solanaceae</taxon>
        <taxon>Solanoideae</taxon>
        <taxon>Datureae</taxon>
        <taxon>Datura</taxon>
    </lineage>
</organism>
<protein>
    <recommendedName>
        <fullName evidence="1">Terpene synthase N-terminal domain-containing protein</fullName>
    </recommendedName>
</protein>
<dbReference type="Pfam" id="PF01397">
    <property type="entry name" value="Terpene_synth"/>
    <property type="match status" value="1"/>
</dbReference>
<dbReference type="EMBL" id="JACEIK010000595">
    <property type="protein sequence ID" value="MCD7459559.1"/>
    <property type="molecule type" value="Genomic_DNA"/>
</dbReference>